<dbReference type="PIRSF" id="PIRSF008502">
    <property type="entry name" value="UCP008502"/>
    <property type="match status" value="1"/>
</dbReference>
<dbReference type="OrthoDB" id="9806494at2"/>
<gene>
    <name evidence="1" type="ORF">CLV91_1229</name>
</gene>
<dbReference type="PANTHER" id="PTHR36439:SF1">
    <property type="entry name" value="DUF1697 DOMAIN-CONTAINING PROTEIN"/>
    <property type="match status" value="1"/>
</dbReference>
<name>A0A495EGS0_9FLAO</name>
<dbReference type="PANTHER" id="PTHR36439">
    <property type="entry name" value="BLL4334 PROTEIN"/>
    <property type="match status" value="1"/>
</dbReference>
<proteinExistence type="predicted"/>
<sequence length="180" mass="20429">MKTYIALLRGINVSGKKKIIMANLRLLLEKNGFNNVQTYIQSGNIVFNTSEENKSKLEDRIAEIIKKTYDFEVPVVVKTGEEIQYILTNNPYKNPEDLNSNKIYFVLLKEESKDENKAILNAISFANETLVITPNCVYLRCALGAGKAKCTNNLIEKKLKVSATTRNYKTMLKLQEMALV</sequence>
<evidence type="ECO:0000313" key="1">
    <source>
        <dbReference type="EMBL" id="RKR15147.1"/>
    </source>
</evidence>
<dbReference type="Proteomes" id="UP000269412">
    <property type="component" value="Unassembled WGS sequence"/>
</dbReference>
<organism evidence="1 2">
    <name type="scientific">Maribacter vaceletii</name>
    <dbReference type="NCBI Taxonomy" id="1206816"/>
    <lineage>
        <taxon>Bacteria</taxon>
        <taxon>Pseudomonadati</taxon>
        <taxon>Bacteroidota</taxon>
        <taxon>Flavobacteriia</taxon>
        <taxon>Flavobacteriales</taxon>
        <taxon>Flavobacteriaceae</taxon>
        <taxon>Maribacter</taxon>
    </lineage>
</organism>
<dbReference type="SUPFAM" id="SSF160379">
    <property type="entry name" value="SP0830-like"/>
    <property type="match status" value="1"/>
</dbReference>
<dbReference type="Gene3D" id="3.30.70.1280">
    <property type="entry name" value="SP0830-like domains"/>
    <property type="match status" value="1"/>
</dbReference>
<accession>A0A495EGS0</accession>
<comment type="caution">
    <text evidence="1">The sequence shown here is derived from an EMBL/GenBank/DDBJ whole genome shotgun (WGS) entry which is preliminary data.</text>
</comment>
<evidence type="ECO:0000313" key="2">
    <source>
        <dbReference type="Proteomes" id="UP000269412"/>
    </source>
</evidence>
<dbReference type="InterPro" id="IPR012545">
    <property type="entry name" value="DUF1697"/>
</dbReference>
<dbReference type="AlphaFoldDB" id="A0A495EGS0"/>
<dbReference type="Pfam" id="PF08002">
    <property type="entry name" value="DUF1697"/>
    <property type="match status" value="1"/>
</dbReference>
<dbReference type="EMBL" id="RBIQ01000007">
    <property type="protein sequence ID" value="RKR15147.1"/>
    <property type="molecule type" value="Genomic_DNA"/>
</dbReference>
<reference evidence="1 2" key="1">
    <citation type="submission" date="2018-10" db="EMBL/GenBank/DDBJ databases">
        <title>Genomic Encyclopedia of Archaeal and Bacterial Type Strains, Phase II (KMG-II): from individual species to whole genera.</title>
        <authorList>
            <person name="Goeker M."/>
        </authorList>
    </citation>
    <scope>NUCLEOTIDE SEQUENCE [LARGE SCALE GENOMIC DNA]</scope>
    <source>
        <strain evidence="1 2">DSM 25230</strain>
    </source>
</reference>
<dbReference type="RefSeq" id="WP_121064966.1">
    <property type="nucleotide sequence ID" value="NZ_RBIQ01000007.1"/>
</dbReference>
<protein>
    <submittedName>
        <fullName evidence="1">Uncharacterized protein (DUF1697 family)</fullName>
    </submittedName>
</protein>
<keyword evidence="2" id="KW-1185">Reference proteome</keyword>